<protein>
    <submittedName>
        <fullName evidence="1">Uncharacterized protein</fullName>
    </submittedName>
</protein>
<accession>A0A4V3DN10</accession>
<gene>
    <name evidence="1" type="ORF">DFR29_103172</name>
</gene>
<dbReference type="RefSeq" id="WP_133817773.1">
    <property type="nucleotide sequence ID" value="NZ_SNZH01000003.1"/>
</dbReference>
<sequence>MTPNGSFYPLANDDPAAPAVLFAYAAATPAQQQALRNEAMARITAVSSLSDALLTVQVEAPGRRGHAPLLEAIAILSRDAKGLLQAAECRDG</sequence>
<dbReference type="OrthoDB" id="6895931at2"/>
<evidence type="ECO:0000313" key="1">
    <source>
        <dbReference type="EMBL" id="TDR46636.1"/>
    </source>
</evidence>
<dbReference type="EMBL" id="SNZH01000003">
    <property type="protein sequence ID" value="TDR46636.1"/>
    <property type="molecule type" value="Genomic_DNA"/>
</dbReference>
<dbReference type="AlphaFoldDB" id="A0A4V3DN10"/>
<organism evidence="1 2">
    <name type="scientific">Tahibacter aquaticus</name>
    <dbReference type="NCBI Taxonomy" id="520092"/>
    <lineage>
        <taxon>Bacteria</taxon>
        <taxon>Pseudomonadati</taxon>
        <taxon>Pseudomonadota</taxon>
        <taxon>Gammaproteobacteria</taxon>
        <taxon>Lysobacterales</taxon>
        <taxon>Rhodanobacteraceae</taxon>
        <taxon>Tahibacter</taxon>
    </lineage>
</organism>
<proteinExistence type="predicted"/>
<keyword evidence="2" id="KW-1185">Reference proteome</keyword>
<comment type="caution">
    <text evidence="1">The sequence shown here is derived from an EMBL/GenBank/DDBJ whole genome shotgun (WGS) entry which is preliminary data.</text>
</comment>
<name>A0A4V3DN10_9GAMM</name>
<evidence type="ECO:0000313" key="2">
    <source>
        <dbReference type="Proteomes" id="UP000295293"/>
    </source>
</evidence>
<dbReference type="Proteomes" id="UP000295293">
    <property type="component" value="Unassembled WGS sequence"/>
</dbReference>
<reference evidence="1 2" key="1">
    <citation type="submission" date="2019-03" db="EMBL/GenBank/DDBJ databases">
        <title>Genomic Encyclopedia of Type Strains, Phase IV (KMG-IV): sequencing the most valuable type-strain genomes for metagenomic binning, comparative biology and taxonomic classification.</title>
        <authorList>
            <person name="Goeker M."/>
        </authorList>
    </citation>
    <scope>NUCLEOTIDE SEQUENCE [LARGE SCALE GENOMIC DNA]</scope>
    <source>
        <strain evidence="1 2">DSM 21667</strain>
    </source>
</reference>